<organism evidence="2 3">
    <name type="scientific">Cuscuta campestris</name>
    <dbReference type="NCBI Taxonomy" id="132261"/>
    <lineage>
        <taxon>Eukaryota</taxon>
        <taxon>Viridiplantae</taxon>
        <taxon>Streptophyta</taxon>
        <taxon>Embryophyta</taxon>
        <taxon>Tracheophyta</taxon>
        <taxon>Spermatophyta</taxon>
        <taxon>Magnoliopsida</taxon>
        <taxon>eudicotyledons</taxon>
        <taxon>Gunneridae</taxon>
        <taxon>Pentapetalae</taxon>
        <taxon>asterids</taxon>
        <taxon>lamiids</taxon>
        <taxon>Solanales</taxon>
        <taxon>Convolvulaceae</taxon>
        <taxon>Cuscuteae</taxon>
        <taxon>Cuscuta</taxon>
        <taxon>Cuscuta subgen. Grammica</taxon>
        <taxon>Cuscuta sect. Cleistogrammica</taxon>
    </lineage>
</organism>
<protein>
    <recommendedName>
        <fullName evidence="1">Retrotransposon gag domain-containing protein</fullName>
    </recommendedName>
</protein>
<proteinExistence type="predicted"/>
<accession>A0A484LCK3</accession>
<reference evidence="2 3" key="1">
    <citation type="submission" date="2018-04" db="EMBL/GenBank/DDBJ databases">
        <authorList>
            <person name="Vogel A."/>
        </authorList>
    </citation>
    <scope>NUCLEOTIDE SEQUENCE [LARGE SCALE GENOMIC DNA]</scope>
</reference>
<dbReference type="AlphaFoldDB" id="A0A484LCK3"/>
<dbReference type="Proteomes" id="UP000595140">
    <property type="component" value="Unassembled WGS sequence"/>
</dbReference>
<dbReference type="EMBL" id="OOIL02001327">
    <property type="protein sequence ID" value="VFQ74265.1"/>
    <property type="molecule type" value="Genomic_DNA"/>
</dbReference>
<evidence type="ECO:0000313" key="3">
    <source>
        <dbReference type="Proteomes" id="UP000595140"/>
    </source>
</evidence>
<sequence length="270" mass="32421">MEQNVEAQQDPVMPAFLTQFLQQMANAPMFQPPPPPPPRQITLKMLKDNGAEEFHGDRISDPQIALDWIEQTERVLKNLSVPDARRPELAFQLLRKGAYEWWKRADEKTPKPWTWEHFDWAFKKEYIPARFREEKRTEFMELKQGDMTLPELRQKFDHLAQFATTLWWKRADEKAPKPWTWEHFDWAFKKEYIPARFREEKRTEFMELKQGDMTLPELRQKFDHLAQFATTLVSTPADRIEEFRKRLRPDIRPYVSILTTTDFSPITEDP</sequence>
<dbReference type="Pfam" id="PF03732">
    <property type="entry name" value="Retrotrans_gag"/>
    <property type="match status" value="2"/>
</dbReference>
<feature type="domain" description="Retrotransposon gag" evidence="1">
    <location>
        <begin position="90"/>
        <end position="163"/>
    </location>
</feature>
<gene>
    <name evidence="2" type="ORF">CCAM_LOCUS16041</name>
</gene>
<dbReference type="InterPro" id="IPR005162">
    <property type="entry name" value="Retrotrans_gag_dom"/>
</dbReference>
<evidence type="ECO:0000259" key="1">
    <source>
        <dbReference type="Pfam" id="PF03732"/>
    </source>
</evidence>
<evidence type="ECO:0000313" key="2">
    <source>
        <dbReference type="EMBL" id="VFQ74265.1"/>
    </source>
</evidence>
<dbReference type="OrthoDB" id="1434839at2759"/>
<name>A0A484LCK3_9ASTE</name>
<feature type="domain" description="Retrotransposon gag" evidence="1">
    <location>
        <begin position="166"/>
        <end position="248"/>
    </location>
</feature>
<keyword evidence="3" id="KW-1185">Reference proteome</keyword>